<reference evidence="2" key="1">
    <citation type="submission" date="2019-10" db="EMBL/GenBank/DDBJ databases">
        <authorList>
            <consortium name="DOE Joint Genome Institute"/>
            <person name="Kuo A."/>
            <person name="Miyauchi S."/>
            <person name="Kiss E."/>
            <person name="Drula E."/>
            <person name="Kohler A."/>
            <person name="Sanchez-Garcia M."/>
            <person name="Andreopoulos B."/>
            <person name="Barry K.W."/>
            <person name="Bonito G."/>
            <person name="Buee M."/>
            <person name="Carver A."/>
            <person name="Chen C."/>
            <person name="Cichocki N."/>
            <person name="Clum A."/>
            <person name="Culley D."/>
            <person name="Crous P.W."/>
            <person name="Fauchery L."/>
            <person name="Girlanda M."/>
            <person name="Hayes R."/>
            <person name="Keri Z."/>
            <person name="LaButti K."/>
            <person name="Lipzen A."/>
            <person name="Lombard V."/>
            <person name="Magnuson J."/>
            <person name="Maillard F."/>
            <person name="Morin E."/>
            <person name="Murat C."/>
            <person name="Nolan M."/>
            <person name="Ohm R."/>
            <person name="Pangilinan J."/>
            <person name="Pereira M."/>
            <person name="Perotto S."/>
            <person name="Peter M."/>
            <person name="Riley R."/>
            <person name="Sitrit Y."/>
            <person name="Stielow B."/>
            <person name="Szollosi G."/>
            <person name="Zifcakova L."/>
            <person name="Stursova M."/>
            <person name="Spatafora J.W."/>
            <person name="Tedersoo L."/>
            <person name="Vaario L.-M."/>
            <person name="Yamada A."/>
            <person name="Yan M."/>
            <person name="Wang P."/>
            <person name="Xu J."/>
            <person name="Bruns T."/>
            <person name="Baldrian P."/>
            <person name="Vilgalys R."/>
            <person name="Henrissat B."/>
            <person name="Grigoriev I.V."/>
            <person name="Hibbett D."/>
            <person name="Nagy L.G."/>
            <person name="Martin F.M."/>
        </authorList>
    </citation>
    <scope>NUCLEOTIDE SEQUENCE</scope>
    <source>
        <strain evidence="2">Prilba</strain>
    </source>
</reference>
<name>A0A9P5TCW8_9AGAM</name>
<evidence type="ECO:0000313" key="2">
    <source>
        <dbReference type="EMBL" id="KAF8484983.1"/>
    </source>
</evidence>
<dbReference type="AlphaFoldDB" id="A0A9P5TCW8"/>
<feature type="compositionally biased region" description="Low complexity" evidence="1">
    <location>
        <begin position="179"/>
        <end position="196"/>
    </location>
</feature>
<gene>
    <name evidence="2" type="ORF">DFH94DRAFT_717493</name>
</gene>
<sequence>MGKNKNKKYNLASRQEKILKRMAKPLYKKSDDSAYLVITQPFGMHPNPAERGTVDVTRISSWISWVFRRDSVVEAVYAMSTKDEVIVRLAEGINPTVLLGKHKYNNILSAGWPWNPSPASCVFEYDYQRYGDPSGHNWREYIASDVDASPHRFRNPYPVPTWTFRPSYLSGLAFALPDSLPRSRSPSPEPHSGGPSHIRRQDVKQDPSYSSYNTDNATAKASGSGIVEVEPSRQIDSSIAPNPSYEPAQALRDQIALLNASRSQASVRVKQVPFTQVKHEFNDSDTTRFRSETYDTREAGIGHFNAPPLGVKQEFRDVQTLAPVAEPSQALWDEWARYQSRQQEHGDPGMPHYSTGPMEQVPYTRPQLIAQTPPQSSGTTRSFDSIQTGPSSSIKTRQEPAAGEDVQPWKRAKTEID</sequence>
<accession>A0A9P5TCW8</accession>
<dbReference type="Proteomes" id="UP000759537">
    <property type="component" value="Unassembled WGS sequence"/>
</dbReference>
<evidence type="ECO:0000256" key="1">
    <source>
        <dbReference type="SAM" id="MobiDB-lite"/>
    </source>
</evidence>
<feature type="region of interest" description="Disordered" evidence="1">
    <location>
        <begin position="179"/>
        <end position="245"/>
    </location>
</feature>
<feature type="compositionally biased region" description="Polar residues" evidence="1">
    <location>
        <begin position="369"/>
        <end position="395"/>
    </location>
</feature>
<proteinExistence type="predicted"/>
<organism evidence="2 3">
    <name type="scientific">Russula ochroleuca</name>
    <dbReference type="NCBI Taxonomy" id="152965"/>
    <lineage>
        <taxon>Eukaryota</taxon>
        <taxon>Fungi</taxon>
        <taxon>Dikarya</taxon>
        <taxon>Basidiomycota</taxon>
        <taxon>Agaricomycotina</taxon>
        <taxon>Agaricomycetes</taxon>
        <taxon>Russulales</taxon>
        <taxon>Russulaceae</taxon>
        <taxon>Russula</taxon>
    </lineage>
</organism>
<feature type="compositionally biased region" description="Polar residues" evidence="1">
    <location>
        <begin position="207"/>
        <end position="221"/>
    </location>
</feature>
<reference evidence="2" key="2">
    <citation type="journal article" date="2020" name="Nat. Commun.">
        <title>Large-scale genome sequencing of mycorrhizal fungi provides insights into the early evolution of symbiotic traits.</title>
        <authorList>
            <person name="Miyauchi S."/>
            <person name="Kiss E."/>
            <person name="Kuo A."/>
            <person name="Drula E."/>
            <person name="Kohler A."/>
            <person name="Sanchez-Garcia M."/>
            <person name="Morin E."/>
            <person name="Andreopoulos B."/>
            <person name="Barry K.W."/>
            <person name="Bonito G."/>
            <person name="Buee M."/>
            <person name="Carver A."/>
            <person name="Chen C."/>
            <person name="Cichocki N."/>
            <person name="Clum A."/>
            <person name="Culley D."/>
            <person name="Crous P.W."/>
            <person name="Fauchery L."/>
            <person name="Girlanda M."/>
            <person name="Hayes R.D."/>
            <person name="Keri Z."/>
            <person name="LaButti K."/>
            <person name="Lipzen A."/>
            <person name="Lombard V."/>
            <person name="Magnuson J."/>
            <person name="Maillard F."/>
            <person name="Murat C."/>
            <person name="Nolan M."/>
            <person name="Ohm R.A."/>
            <person name="Pangilinan J."/>
            <person name="Pereira M.F."/>
            <person name="Perotto S."/>
            <person name="Peter M."/>
            <person name="Pfister S."/>
            <person name="Riley R."/>
            <person name="Sitrit Y."/>
            <person name="Stielow J.B."/>
            <person name="Szollosi G."/>
            <person name="Zifcakova L."/>
            <person name="Stursova M."/>
            <person name="Spatafora J.W."/>
            <person name="Tedersoo L."/>
            <person name="Vaario L.M."/>
            <person name="Yamada A."/>
            <person name="Yan M."/>
            <person name="Wang P."/>
            <person name="Xu J."/>
            <person name="Bruns T."/>
            <person name="Baldrian P."/>
            <person name="Vilgalys R."/>
            <person name="Dunand C."/>
            <person name="Henrissat B."/>
            <person name="Grigoriev I.V."/>
            <person name="Hibbett D."/>
            <person name="Nagy L.G."/>
            <person name="Martin F.M."/>
        </authorList>
    </citation>
    <scope>NUCLEOTIDE SEQUENCE</scope>
    <source>
        <strain evidence="2">Prilba</strain>
    </source>
</reference>
<protein>
    <submittedName>
        <fullName evidence="2">Uncharacterized protein</fullName>
    </submittedName>
</protein>
<feature type="region of interest" description="Disordered" evidence="1">
    <location>
        <begin position="339"/>
        <end position="417"/>
    </location>
</feature>
<comment type="caution">
    <text evidence="2">The sequence shown here is derived from an EMBL/GenBank/DDBJ whole genome shotgun (WGS) entry which is preliminary data.</text>
</comment>
<evidence type="ECO:0000313" key="3">
    <source>
        <dbReference type="Proteomes" id="UP000759537"/>
    </source>
</evidence>
<keyword evidence="3" id="KW-1185">Reference proteome</keyword>
<dbReference type="OrthoDB" id="2996389at2759"/>
<dbReference type="EMBL" id="WHVB01000003">
    <property type="protein sequence ID" value="KAF8484983.1"/>
    <property type="molecule type" value="Genomic_DNA"/>
</dbReference>